<evidence type="ECO:0000313" key="2">
    <source>
        <dbReference type="EMBL" id="KOM45232.1"/>
    </source>
</evidence>
<accession>A0A0L9URL0</accession>
<evidence type="ECO:0000313" key="3">
    <source>
        <dbReference type="Proteomes" id="UP000053144"/>
    </source>
</evidence>
<feature type="compositionally biased region" description="Polar residues" evidence="1">
    <location>
        <begin position="576"/>
        <end position="593"/>
    </location>
</feature>
<gene>
    <name evidence="2" type="ORF">LR48_Vigan06g053800</name>
</gene>
<name>A0A0L9URL0_PHAAN</name>
<dbReference type="Gramene" id="KOM45232">
    <property type="protein sequence ID" value="KOM45232"/>
    <property type="gene ID" value="LR48_Vigan06g053800"/>
</dbReference>
<feature type="compositionally biased region" description="Basic and acidic residues" evidence="1">
    <location>
        <begin position="437"/>
        <end position="455"/>
    </location>
</feature>
<feature type="region of interest" description="Disordered" evidence="1">
    <location>
        <begin position="180"/>
        <end position="200"/>
    </location>
</feature>
<dbReference type="Proteomes" id="UP000053144">
    <property type="component" value="Chromosome 6"/>
</dbReference>
<proteinExistence type="predicted"/>
<evidence type="ECO:0000256" key="1">
    <source>
        <dbReference type="SAM" id="MobiDB-lite"/>
    </source>
</evidence>
<protein>
    <submittedName>
        <fullName evidence="2">Uncharacterized protein</fullName>
    </submittedName>
</protein>
<organism evidence="2 3">
    <name type="scientific">Phaseolus angularis</name>
    <name type="common">Azuki bean</name>
    <name type="synonym">Vigna angularis</name>
    <dbReference type="NCBI Taxonomy" id="3914"/>
    <lineage>
        <taxon>Eukaryota</taxon>
        <taxon>Viridiplantae</taxon>
        <taxon>Streptophyta</taxon>
        <taxon>Embryophyta</taxon>
        <taxon>Tracheophyta</taxon>
        <taxon>Spermatophyta</taxon>
        <taxon>Magnoliopsida</taxon>
        <taxon>eudicotyledons</taxon>
        <taxon>Gunneridae</taxon>
        <taxon>Pentapetalae</taxon>
        <taxon>rosids</taxon>
        <taxon>fabids</taxon>
        <taxon>Fabales</taxon>
        <taxon>Fabaceae</taxon>
        <taxon>Papilionoideae</taxon>
        <taxon>50 kb inversion clade</taxon>
        <taxon>NPAAA clade</taxon>
        <taxon>indigoferoid/millettioid clade</taxon>
        <taxon>Phaseoleae</taxon>
        <taxon>Vigna</taxon>
    </lineage>
</organism>
<feature type="region of interest" description="Disordered" evidence="1">
    <location>
        <begin position="436"/>
        <end position="455"/>
    </location>
</feature>
<feature type="region of interest" description="Disordered" evidence="1">
    <location>
        <begin position="673"/>
        <end position="716"/>
    </location>
</feature>
<feature type="compositionally biased region" description="Basic and acidic residues" evidence="1">
    <location>
        <begin position="636"/>
        <end position="655"/>
    </location>
</feature>
<feature type="compositionally biased region" description="Low complexity" evidence="1">
    <location>
        <begin position="599"/>
        <end position="608"/>
    </location>
</feature>
<sequence>MDFSSIESILTGLASEIPRPRHCYSMITLRMNRRFSHNISLFGENDISVLMPGALFRFNIRVFYESTSLPVSLSSTLITSQTFFQEGSDFLRTLLSPLLSFRPFCTHIIQTIVNVTANQIREIFQIDAAAAASSSESQHQEVSLWIVINVTDNNMHAATQDPLRTVVASEEAIDTLLKKSTVPTHTDSTRRKESEQYNLDDGGPLMYSRPNWAQLLGLNYLASTDRPNLGINCSAIPWPHRYSVIPLPQLLDHSWLHSTQPNLPSSDWHQPLDLHSSTLAIRAYLGLNYLATHDLTINHGLTSTRPYLGHNCLTTHGLISTRQNLASTTRSSMASQSLGKTWPQVFDLNRLAIGVNFSGNHGLTGTRPYLGLNCLATHDLTSTRPNLASTVRLDLGLNCSVTHGFIAIRPYIGLNSSANYGLTSTRPNLALIVRPPKVNDRGSSPKESRLASSKVIDHGSSPKEFRLVSTQVDDCGSLPKESRSVSPKNTIMLGLGGLVYNTVFHTGVYRIVCHTGVYRTVCHTGVYRMVYHTSVYWTVCLETKHHPSRLPRSSIQVVLPSRPPKPSTQVVHLGHPSSQLSSTKKQHTASNIHTLLLVSTNNERNTTNSEEKGTHESYPGRANAKPGLGANPIESVAREEPLRNPPRHEAERGPEAKPFQAVTASLGALAEDEGDGVLHNHGGEREEEHGDNNEGIQSGLGLGEGEEPNQQALAREAAVQVRSAAAIATAVARPQQLPIERPRYR</sequence>
<dbReference type="AlphaFoldDB" id="A0A0L9URL0"/>
<reference evidence="3" key="1">
    <citation type="journal article" date="2015" name="Proc. Natl. Acad. Sci. U.S.A.">
        <title>Genome sequencing of adzuki bean (Vigna angularis) provides insight into high starch and low fat accumulation and domestication.</title>
        <authorList>
            <person name="Yang K."/>
            <person name="Tian Z."/>
            <person name="Chen C."/>
            <person name="Luo L."/>
            <person name="Zhao B."/>
            <person name="Wang Z."/>
            <person name="Yu L."/>
            <person name="Li Y."/>
            <person name="Sun Y."/>
            <person name="Li W."/>
            <person name="Chen Y."/>
            <person name="Li Y."/>
            <person name="Zhang Y."/>
            <person name="Ai D."/>
            <person name="Zhao J."/>
            <person name="Shang C."/>
            <person name="Ma Y."/>
            <person name="Wu B."/>
            <person name="Wang M."/>
            <person name="Gao L."/>
            <person name="Sun D."/>
            <person name="Zhang P."/>
            <person name="Guo F."/>
            <person name="Wang W."/>
            <person name="Li Y."/>
            <person name="Wang J."/>
            <person name="Varshney R.K."/>
            <person name="Wang J."/>
            <person name="Ling H.Q."/>
            <person name="Wan P."/>
        </authorList>
    </citation>
    <scope>NUCLEOTIDE SEQUENCE</scope>
    <source>
        <strain evidence="3">cv. Jingnong 6</strain>
    </source>
</reference>
<feature type="region of interest" description="Disordered" evidence="1">
    <location>
        <begin position="561"/>
        <end position="658"/>
    </location>
</feature>
<feature type="compositionally biased region" description="Basic and acidic residues" evidence="1">
    <location>
        <begin position="676"/>
        <end position="692"/>
    </location>
</feature>
<dbReference type="EMBL" id="CM003376">
    <property type="protein sequence ID" value="KOM45232.1"/>
    <property type="molecule type" value="Genomic_DNA"/>
</dbReference>